<keyword evidence="2" id="KW-0805">Transcription regulation</keyword>
<protein>
    <recommendedName>
        <fullName evidence="4">NusG-like N-terminal domain-containing protein</fullName>
    </recommendedName>
</protein>
<evidence type="ECO:0000313" key="6">
    <source>
        <dbReference type="Proteomes" id="UP000193926"/>
    </source>
</evidence>
<dbReference type="PANTHER" id="PTHR30265">
    <property type="entry name" value="RHO-INTERACTING TRANSCRIPTION TERMINATION FACTOR NUSG"/>
    <property type="match status" value="1"/>
</dbReference>
<dbReference type="RefSeq" id="WP_085641149.1">
    <property type="nucleotide sequence ID" value="NZ_JFKC01000028.1"/>
</dbReference>
<evidence type="ECO:0000256" key="1">
    <source>
        <dbReference type="ARBA" id="ARBA00022814"/>
    </source>
</evidence>
<dbReference type="SUPFAM" id="SSF82679">
    <property type="entry name" value="N-utilization substance G protein NusG, N-terminal domain"/>
    <property type="match status" value="1"/>
</dbReference>
<evidence type="ECO:0000313" key="5">
    <source>
        <dbReference type="EMBL" id="OSQ44921.1"/>
    </source>
</evidence>
<dbReference type="PANTHER" id="PTHR30265:SF7">
    <property type="entry name" value="TRANSCRIPTION ANTITERMINATION PROTEIN RFAH"/>
    <property type="match status" value="1"/>
</dbReference>
<reference evidence="5 6" key="1">
    <citation type="submission" date="2014-03" db="EMBL/GenBank/DDBJ databases">
        <title>The draft genome sequence of Marivita geojedonensis KCTC 23882.</title>
        <authorList>
            <person name="Lai Q."/>
            <person name="Shao Z."/>
        </authorList>
    </citation>
    <scope>NUCLEOTIDE SEQUENCE [LARGE SCALE GENOMIC DNA]</scope>
    <source>
        <strain evidence="5 6">DPG-138</strain>
    </source>
</reference>
<dbReference type="OrthoDB" id="9787731at2"/>
<dbReference type="GO" id="GO:0031564">
    <property type="term" value="P:transcription antitermination"/>
    <property type="evidence" value="ECO:0007669"/>
    <property type="project" value="UniProtKB-KW"/>
</dbReference>
<gene>
    <name evidence="5" type="ORF">MGEO_18400</name>
</gene>
<dbReference type="InterPro" id="IPR006645">
    <property type="entry name" value="NGN-like_dom"/>
</dbReference>
<feature type="domain" description="NusG-like N-terminal" evidence="4">
    <location>
        <begin position="6"/>
        <end position="106"/>
    </location>
</feature>
<keyword evidence="6" id="KW-1185">Reference proteome</keyword>
<dbReference type="CDD" id="cd09892">
    <property type="entry name" value="NGN_SP_RfaH"/>
    <property type="match status" value="1"/>
</dbReference>
<proteinExistence type="predicted"/>
<dbReference type="STRING" id="1123756.MGEO_18400"/>
<keyword evidence="1" id="KW-0889">Transcription antitermination</keyword>
<dbReference type="EMBL" id="JFKC01000028">
    <property type="protein sequence ID" value="OSQ44921.1"/>
    <property type="molecule type" value="Genomic_DNA"/>
</dbReference>
<sequence>MSKRPAENWYVAQLRPQGLKRAEENLSRQGFQSFCPKRLESALRNGRRTNRFAPLFPGYLFIAFDPNVSGWTAINSTRGISRLIITDIRNPVPLPASFMAGLMARCDEEDVVGAPPDLSEGDRIRVLSGPFAEVIARIESLQEGERIQILMDLMGQQTRISLPRNRVEKL</sequence>
<dbReference type="SUPFAM" id="SSF50104">
    <property type="entry name" value="Translation proteins SH3-like domain"/>
    <property type="match status" value="1"/>
</dbReference>
<dbReference type="InterPro" id="IPR008991">
    <property type="entry name" value="Translation_prot_SH3-like_sf"/>
</dbReference>
<dbReference type="GO" id="GO:0006354">
    <property type="term" value="P:DNA-templated transcription elongation"/>
    <property type="evidence" value="ECO:0007669"/>
    <property type="project" value="InterPro"/>
</dbReference>
<name>A0A1X4NDG9_9RHOB</name>
<dbReference type="InterPro" id="IPR036735">
    <property type="entry name" value="NGN_dom_sf"/>
</dbReference>
<evidence type="ECO:0000259" key="4">
    <source>
        <dbReference type="SMART" id="SM00738"/>
    </source>
</evidence>
<evidence type="ECO:0000256" key="3">
    <source>
        <dbReference type="ARBA" id="ARBA00023163"/>
    </source>
</evidence>
<keyword evidence="3" id="KW-0804">Transcription</keyword>
<dbReference type="GO" id="GO:0005829">
    <property type="term" value="C:cytosol"/>
    <property type="evidence" value="ECO:0007669"/>
    <property type="project" value="TreeGrafter"/>
</dbReference>
<dbReference type="Pfam" id="PF02357">
    <property type="entry name" value="NusG"/>
    <property type="match status" value="1"/>
</dbReference>
<dbReference type="CDD" id="cd06091">
    <property type="entry name" value="KOW_NusG"/>
    <property type="match status" value="1"/>
</dbReference>
<organism evidence="5 6">
    <name type="scientific">Marivita geojedonensis</name>
    <dbReference type="NCBI Taxonomy" id="1123756"/>
    <lineage>
        <taxon>Bacteria</taxon>
        <taxon>Pseudomonadati</taxon>
        <taxon>Pseudomonadota</taxon>
        <taxon>Alphaproteobacteria</taxon>
        <taxon>Rhodobacterales</taxon>
        <taxon>Roseobacteraceae</taxon>
        <taxon>Marivita</taxon>
    </lineage>
</organism>
<evidence type="ECO:0000256" key="2">
    <source>
        <dbReference type="ARBA" id="ARBA00023015"/>
    </source>
</evidence>
<dbReference type="SMART" id="SM00738">
    <property type="entry name" value="NGN"/>
    <property type="match status" value="1"/>
</dbReference>
<dbReference type="Proteomes" id="UP000193926">
    <property type="component" value="Unassembled WGS sequence"/>
</dbReference>
<dbReference type="AlphaFoldDB" id="A0A1X4NDG9"/>
<dbReference type="InterPro" id="IPR043425">
    <property type="entry name" value="NusG-like"/>
</dbReference>
<comment type="caution">
    <text evidence="5">The sequence shown here is derived from an EMBL/GenBank/DDBJ whole genome shotgun (WGS) entry which is preliminary data.</text>
</comment>
<dbReference type="Gene3D" id="3.30.70.940">
    <property type="entry name" value="NusG, N-terminal domain"/>
    <property type="match status" value="1"/>
</dbReference>
<accession>A0A1X4NDG9</accession>